<organism evidence="1 2">
    <name type="scientific">Aphanizomenon flos-aquae WA102</name>
    <dbReference type="NCBI Taxonomy" id="1710896"/>
    <lineage>
        <taxon>Bacteria</taxon>
        <taxon>Bacillati</taxon>
        <taxon>Cyanobacteriota</taxon>
        <taxon>Cyanophyceae</taxon>
        <taxon>Nostocales</taxon>
        <taxon>Aphanizomenonaceae</taxon>
        <taxon>Aphanizomenon</taxon>
    </lineage>
</organism>
<gene>
    <name evidence="1" type="ORF">AN484_25225</name>
</gene>
<proteinExistence type="predicted"/>
<feature type="non-terminal residue" evidence="1">
    <location>
        <position position="1"/>
    </location>
</feature>
<evidence type="ECO:0000313" key="1">
    <source>
        <dbReference type="EMBL" id="OBQ37119.1"/>
    </source>
</evidence>
<dbReference type="PATRIC" id="fig|1710896.3.peg.5890"/>
<name>A0A1B7WIZ2_APHFL</name>
<dbReference type="Proteomes" id="UP000092093">
    <property type="component" value="Unassembled WGS sequence"/>
</dbReference>
<reference evidence="1 2" key="1">
    <citation type="submission" date="2015-09" db="EMBL/GenBank/DDBJ databases">
        <title>Aphanizomenon flos-aquae WA102.</title>
        <authorList>
            <person name="Driscoll C."/>
        </authorList>
    </citation>
    <scope>NUCLEOTIDE SEQUENCE [LARGE SCALE GENOMIC DNA]</scope>
    <source>
        <strain evidence="1">WA102</strain>
    </source>
</reference>
<sequence>GLDDLLEDLRGDLLVIGGLHGVGGAALGQGADVRGVTEHFGERDAGFDIAEAVLGFHALDLAAAAVKVTHDVALVFFRGDDFDLHDGLEEDRLGVLHGFLEGEDAGHLKGHFVRVYFVEGTEDDAGLEVDHRVTGDGAVVGGFEDAFGGGLDEFLGDDAADDLVDDFLTLLTDHAGGRRVGFELDLDVAILAAATRLADELTHAFGGEVDGFAVGNLGLAGLGLDLELALEAVDDDFEVKLTHAGDEGLARLRVGGDAEGRIFLGEALQADGETLLVTLGVGLDGHRDDGLGEGGLLEDQVVLGGEGVAGGDVLRADDRADVTGIGDVDFFAVHRTEEDDARDALVLTGARVVEGFALLELSAVHAVEDELADVRIGPELEAEAGDLRLVVRTDGDLLVAVVDEGLLGAHVDRGGQEVDDAV</sequence>
<evidence type="ECO:0000313" key="2">
    <source>
        <dbReference type="Proteomes" id="UP000092093"/>
    </source>
</evidence>
<dbReference type="EMBL" id="LJOW01000275">
    <property type="protein sequence ID" value="OBQ37119.1"/>
    <property type="molecule type" value="Genomic_DNA"/>
</dbReference>
<protein>
    <submittedName>
        <fullName evidence="1">Uncharacterized protein</fullName>
    </submittedName>
</protein>
<comment type="caution">
    <text evidence="1">The sequence shown here is derived from an EMBL/GenBank/DDBJ whole genome shotgun (WGS) entry which is preliminary data.</text>
</comment>
<dbReference type="AlphaFoldDB" id="A0A1B7WIZ2"/>
<accession>A0A1B7WIZ2</accession>